<name>A0A6A7ARE4_9PLEO</name>
<reference evidence="1" key="1">
    <citation type="submission" date="2020-01" db="EMBL/GenBank/DDBJ databases">
        <authorList>
            <consortium name="DOE Joint Genome Institute"/>
            <person name="Haridas S."/>
            <person name="Albert R."/>
            <person name="Binder M."/>
            <person name="Bloem J."/>
            <person name="Labutti K."/>
            <person name="Salamov A."/>
            <person name="Andreopoulos B."/>
            <person name="Baker S.E."/>
            <person name="Barry K."/>
            <person name="Bills G."/>
            <person name="Bluhm B.H."/>
            <person name="Cannon C."/>
            <person name="Castanera R."/>
            <person name="Culley D.E."/>
            <person name="Daum C."/>
            <person name="Ezra D."/>
            <person name="Gonzalez J.B."/>
            <person name="Henrissat B."/>
            <person name="Kuo A."/>
            <person name="Liang C."/>
            <person name="Lipzen A."/>
            <person name="Lutzoni F."/>
            <person name="Magnuson J."/>
            <person name="Mondo S."/>
            <person name="Nolan M."/>
            <person name="Ohm R."/>
            <person name="Pangilinan J."/>
            <person name="Park H.-J."/>
            <person name="Ramirez L."/>
            <person name="Alfaro M."/>
            <person name="Sun H."/>
            <person name="Tritt A."/>
            <person name="Yoshinaga Y."/>
            <person name="Zwiers L.-H."/>
            <person name="Turgeon B.G."/>
            <person name="Goodwin S.B."/>
            <person name="Spatafora J.W."/>
            <person name="Crous P.W."/>
            <person name="Grigoriev I.V."/>
        </authorList>
    </citation>
    <scope>NUCLEOTIDE SEQUENCE</scope>
    <source>
        <strain evidence="1">IPT5</strain>
    </source>
</reference>
<protein>
    <recommendedName>
        <fullName evidence="3">C2H2-type domain-containing protein</fullName>
    </recommendedName>
</protein>
<proteinExistence type="predicted"/>
<sequence length="246" mass="27427">MNSDATPDFSSMQVPVTNYNTVEHIRPNSDQHDASMDMPTPHSYPVFTGDNIGSRDGSFENYHHRTLNLGEALDSILGTGYLIVSPYFRMTDPPADDFGASHHHTASHLQLSFSPNLDLHARIPTQSIIKTYDDNSISMTISTPFSLPTLPPTEADPRVMIGYLYGTPDLKTIVFKCSMPNCTSKTFNRCSDLTRHYNGAHTSGGKVFWCDVYACERSALDGGRPFRRKDKLKDQKRQAHGILAVK</sequence>
<dbReference type="OrthoDB" id="2687452at2759"/>
<evidence type="ECO:0000313" key="1">
    <source>
        <dbReference type="EMBL" id="KAF2845876.1"/>
    </source>
</evidence>
<accession>A0A6A7ARE4</accession>
<keyword evidence="2" id="KW-1185">Reference proteome</keyword>
<dbReference type="Proteomes" id="UP000799423">
    <property type="component" value="Unassembled WGS sequence"/>
</dbReference>
<gene>
    <name evidence="1" type="ORF">T440DRAFT_543248</name>
</gene>
<evidence type="ECO:0008006" key="3">
    <source>
        <dbReference type="Google" id="ProtNLM"/>
    </source>
</evidence>
<evidence type="ECO:0000313" key="2">
    <source>
        <dbReference type="Proteomes" id="UP000799423"/>
    </source>
</evidence>
<dbReference type="AlphaFoldDB" id="A0A6A7ARE4"/>
<dbReference type="EMBL" id="MU006341">
    <property type="protein sequence ID" value="KAF2845876.1"/>
    <property type="molecule type" value="Genomic_DNA"/>
</dbReference>
<organism evidence="1 2">
    <name type="scientific">Plenodomus tracheiphilus IPT5</name>
    <dbReference type="NCBI Taxonomy" id="1408161"/>
    <lineage>
        <taxon>Eukaryota</taxon>
        <taxon>Fungi</taxon>
        <taxon>Dikarya</taxon>
        <taxon>Ascomycota</taxon>
        <taxon>Pezizomycotina</taxon>
        <taxon>Dothideomycetes</taxon>
        <taxon>Pleosporomycetidae</taxon>
        <taxon>Pleosporales</taxon>
        <taxon>Pleosporineae</taxon>
        <taxon>Leptosphaeriaceae</taxon>
        <taxon>Plenodomus</taxon>
    </lineage>
</organism>